<dbReference type="STRING" id="1437605.AB656_00570"/>
<feature type="domain" description="HTH merR-type" evidence="3">
    <location>
        <begin position="1"/>
        <end position="68"/>
    </location>
</feature>
<dbReference type="SUPFAM" id="SSF46955">
    <property type="entry name" value="Putative DNA-binding domain"/>
    <property type="match status" value="1"/>
</dbReference>
<dbReference type="InterPro" id="IPR047057">
    <property type="entry name" value="MerR_fam"/>
</dbReference>
<dbReference type="CDD" id="cd01109">
    <property type="entry name" value="HTH_YyaN"/>
    <property type="match status" value="1"/>
</dbReference>
<dbReference type="Pfam" id="PF13411">
    <property type="entry name" value="MerR_1"/>
    <property type="match status" value="1"/>
</dbReference>
<evidence type="ECO:0000313" key="5">
    <source>
        <dbReference type="Proteomes" id="UP000029015"/>
    </source>
</evidence>
<evidence type="ECO:0000256" key="2">
    <source>
        <dbReference type="SAM" id="Coils"/>
    </source>
</evidence>
<evidence type="ECO:0000313" key="4">
    <source>
        <dbReference type="EMBL" id="KFI39691.1"/>
    </source>
</evidence>
<accession>A0A086YZJ1</accession>
<gene>
    <name evidence="4" type="ORF">BACT_0391</name>
</gene>
<dbReference type="KEGG" id="bact:AB656_00570"/>
<dbReference type="PANTHER" id="PTHR30204">
    <property type="entry name" value="REDOX-CYCLING DRUG-SENSING TRANSCRIPTIONAL ACTIVATOR SOXR"/>
    <property type="match status" value="1"/>
</dbReference>
<dbReference type="InterPro" id="IPR009061">
    <property type="entry name" value="DNA-bd_dom_put_sf"/>
</dbReference>
<evidence type="ECO:0000256" key="1">
    <source>
        <dbReference type="ARBA" id="ARBA00023125"/>
    </source>
</evidence>
<dbReference type="Proteomes" id="UP000029015">
    <property type="component" value="Unassembled WGS sequence"/>
</dbReference>
<comment type="caution">
    <text evidence="4">The sequence shown here is derived from an EMBL/GenBank/DDBJ whole genome shotgun (WGS) entry which is preliminary data.</text>
</comment>
<dbReference type="GO" id="GO:0003700">
    <property type="term" value="F:DNA-binding transcription factor activity"/>
    <property type="evidence" value="ECO:0007669"/>
    <property type="project" value="InterPro"/>
</dbReference>
<feature type="coiled-coil region" evidence="2">
    <location>
        <begin position="80"/>
        <end position="114"/>
    </location>
</feature>
<dbReference type="PROSITE" id="PS50937">
    <property type="entry name" value="HTH_MERR_2"/>
    <property type="match status" value="1"/>
</dbReference>
<dbReference type="PATRIC" id="fig|1437605.7.peg.113"/>
<protein>
    <submittedName>
        <fullName evidence="4">MerR family transcriptional regulator</fullName>
    </submittedName>
</protein>
<name>A0A086YZJ1_9BIFI</name>
<dbReference type="Gene3D" id="1.10.1660.10">
    <property type="match status" value="1"/>
</dbReference>
<keyword evidence="5" id="KW-1185">Reference proteome</keyword>
<dbReference type="RefSeq" id="WP_033503891.1">
    <property type="nucleotide sequence ID" value="NZ_CP011786.1"/>
</dbReference>
<dbReference type="eggNOG" id="COG0789">
    <property type="taxonomic scope" value="Bacteria"/>
</dbReference>
<dbReference type="AlphaFoldDB" id="A0A086YZJ1"/>
<evidence type="ECO:0000259" key="3">
    <source>
        <dbReference type="PROSITE" id="PS50937"/>
    </source>
</evidence>
<dbReference type="SMART" id="SM00422">
    <property type="entry name" value="HTH_MERR"/>
    <property type="match status" value="1"/>
</dbReference>
<dbReference type="GO" id="GO:0003677">
    <property type="term" value="F:DNA binding"/>
    <property type="evidence" value="ECO:0007669"/>
    <property type="project" value="UniProtKB-KW"/>
</dbReference>
<dbReference type="PRINTS" id="PR00040">
    <property type="entry name" value="HTHMERR"/>
</dbReference>
<dbReference type="EMBL" id="JGYK01000001">
    <property type="protein sequence ID" value="KFI39691.1"/>
    <property type="molecule type" value="Genomic_DNA"/>
</dbReference>
<dbReference type="PANTHER" id="PTHR30204:SF98">
    <property type="entry name" value="HTH-TYPE TRANSCRIPTIONAL REGULATOR ADHR"/>
    <property type="match status" value="1"/>
</dbReference>
<dbReference type="OrthoDB" id="9802039at2"/>
<reference evidence="4 5" key="1">
    <citation type="submission" date="2014-03" db="EMBL/GenBank/DDBJ databases">
        <title>Genomics of Bifidobacteria.</title>
        <authorList>
            <person name="Ventura M."/>
            <person name="Milani C."/>
            <person name="Lugli G.A."/>
        </authorList>
    </citation>
    <scope>NUCLEOTIDE SEQUENCE [LARGE SCALE GENOMIC DNA]</scope>
    <source>
        <strain evidence="4 5">DSM 22766</strain>
    </source>
</reference>
<keyword evidence="1" id="KW-0238">DNA-binding</keyword>
<keyword evidence="2" id="KW-0175">Coiled coil</keyword>
<proteinExistence type="predicted"/>
<dbReference type="InterPro" id="IPR000551">
    <property type="entry name" value="MerR-type_HTH_dom"/>
</dbReference>
<organism evidence="4 5">
    <name type="scientific">Bifidobacterium actinocoloniiforme DSM 22766</name>
    <dbReference type="NCBI Taxonomy" id="1437605"/>
    <lineage>
        <taxon>Bacteria</taxon>
        <taxon>Bacillati</taxon>
        <taxon>Actinomycetota</taxon>
        <taxon>Actinomycetes</taxon>
        <taxon>Bifidobacteriales</taxon>
        <taxon>Bifidobacteriaceae</taxon>
        <taxon>Bifidobacterium</taxon>
    </lineage>
</organism>
<sequence>MRISEVAGKVNLPISTLRYYERRGIVQPERSLEGYRDYTESDLAWIAFVQRLLEVGMPLVQVEEYSRLRKQGDSTIPRRLEMLYSQRERLQSKMRELQEQMGFIDRKIDTYQRMM</sequence>